<evidence type="ECO:0000313" key="1">
    <source>
        <dbReference type="EMBL" id="MBO8483781.1"/>
    </source>
</evidence>
<gene>
    <name evidence="1" type="ORF">IAB75_06685</name>
</gene>
<dbReference type="GO" id="GO:0019698">
    <property type="term" value="P:D-galacturonate catabolic process"/>
    <property type="evidence" value="ECO:0007669"/>
    <property type="project" value="TreeGrafter"/>
</dbReference>
<dbReference type="GO" id="GO:0016746">
    <property type="term" value="F:acyltransferase activity"/>
    <property type="evidence" value="ECO:0007669"/>
    <property type="project" value="UniProtKB-KW"/>
</dbReference>
<evidence type="ECO:0000313" key="2">
    <source>
        <dbReference type="Proteomes" id="UP000725002"/>
    </source>
</evidence>
<keyword evidence="1" id="KW-0012">Acyltransferase</keyword>
<dbReference type="PANTHER" id="PTHR30068:SF3">
    <property type="entry name" value="PHOSPHOLIPID_GLYCEROL ACYLTRANSFERASE DOMAIN-CONTAINING PROTEIN"/>
    <property type="match status" value="1"/>
</dbReference>
<proteinExistence type="predicted"/>
<dbReference type="EMBL" id="JADILV010000045">
    <property type="protein sequence ID" value="MBO8483781.1"/>
    <property type="molecule type" value="Genomic_DNA"/>
</dbReference>
<dbReference type="Proteomes" id="UP000725002">
    <property type="component" value="Unassembled WGS sequence"/>
</dbReference>
<organism evidence="1 2">
    <name type="scientific">Candidatus Cryptobacteroides avicola</name>
    <dbReference type="NCBI Taxonomy" id="2840757"/>
    <lineage>
        <taxon>Bacteria</taxon>
        <taxon>Pseudomonadati</taxon>
        <taxon>Bacteroidota</taxon>
        <taxon>Bacteroidia</taxon>
        <taxon>Bacteroidales</taxon>
        <taxon>Candidatus Cryptobacteroides</taxon>
    </lineage>
</organism>
<comment type="caution">
    <text evidence="1">The sequence shown here is derived from an EMBL/GenBank/DDBJ whole genome shotgun (WGS) entry which is preliminary data.</text>
</comment>
<reference evidence="1" key="1">
    <citation type="submission" date="2020-10" db="EMBL/GenBank/DDBJ databases">
        <authorList>
            <person name="Gilroy R."/>
        </authorList>
    </citation>
    <scope>NUCLEOTIDE SEQUENCE</scope>
    <source>
        <strain evidence="1">G3-8215</strain>
    </source>
</reference>
<protein>
    <submittedName>
        <fullName evidence="1">Acyltransferase</fullName>
    </submittedName>
</protein>
<dbReference type="PANTHER" id="PTHR30068">
    <property type="entry name" value="URONATE ISOMERASE"/>
    <property type="match status" value="1"/>
</dbReference>
<sequence>MVDLSEFESISPYTDEEAVEALGKVAENPVISEVSQYFFPDESPDFLKKLLKSVKGIDDFQIMVMSKVVEWVLDHTAHIFSYDGVSNIDRNRGKFLALSNHRDIILDPAITQLVLYRNGIPMTEIAVGDNLISNKFIEYLIRSNRMIKVVRGISARELYLSSQMLSKYIRLNITEQKSSIWLAQRQGRTKDGLDITEQGLLKMLDMSGTSDFRKNFEELNIIPMSISYEIEPCDVLKARELLISRSQKYVKAPGEDLNSILTGIKQQKGNIHLNIGKPLTSEEIAVASLCDKNDRYQLIRHAVDLRVIEGYRLWKTNYLAYDIVNKTTKYSDKYTVSDIDWFTDYMEHQLDTVEKELDRAALKDIFLHIYANPVVSKEMLREKNTLPGWKTQM</sequence>
<dbReference type="AlphaFoldDB" id="A0A940DSZ6"/>
<keyword evidence="1" id="KW-0808">Transferase</keyword>
<reference evidence="1" key="2">
    <citation type="journal article" date="2021" name="PeerJ">
        <title>Extensive microbial diversity within the chicken gut microbiome revealed by metagenomics and culture.</title>
        <authorList>
            <person name="Gilroy R."/>
            <person name="Ravi A."/>
            <person name="Getino M."/>
            <person name="Pursley I."/>
            <person name="Horton D.L."/>
            <person name="Alikhan N.F."/>
            <person name="Baker D."/>
            <person name="Gharbi K."/>
            <person name="Hall N."/>
            <person name="Watson M."/>
            <person name="Adriaenssens E.M."/>
            <person name="Foster-Nyarko E."/>
            <person name="Jarju S."/>
            <person name="Secka A."/>
            <person name="Antonio M."/>
            <person name="Oren A."/>
            <person name="Chaudhuri R.R."/>
            <person name="La Ragione R."/>
            <person name="Hildebrand F."/>
            <person name="Pallen M.J."/>
        </authorList>
    </citation>
    <scope>NUCLEOTIDE SEQUENCE</scope>
    <source>
        <strain evidence="1">G3-8215</strain>
    </source>
</reference>
<name>A0A940DSZ6_9BACT</name>
<accession>A0A940DSZ6</accession>
<dbReference type="GO" id="GO:0042840">
    <property type="term" value="P:D-glucuronate catabolic process"/>
    <property type="evidence" value="ECO:0007669"/>
    <property type="project" value="TreeGrafter"/>
</dbReference>